<feature type="transmembrane region" description="Helical" evidence="16">
    <location>
        <begin position="47"/>
        <end position="66"/>
    </location>
</feature>
<evidence type="ECO:0000256" key="8">
    <source>
        <dbReference type="ARBA" id="ARBA00023136"/>
    </source>
</evidence>
<comment type="similarity">
    <text evidence="11">Belongs to the SEDS family. FtsW subfamily.</text>
</comment>
<feature type="transmembrane region" description="Helical" evidence="16">
    <location>
        <begin position="335"/>
        <end position="359"/>
    </location>
</feature>
<evidence type="ECO:0000256" key="13">
    <source>
        <dbReference type="ARBA" id="ARBA00041418"/>
    </source>
</evidence>
<dbReference type="Pfam" id="PF01098">
    <property type="entry name" value="FTSW_RODA_SPOVE"/>
    <property type="match status" value="1"/>
</dbReference>
<dbReference type="InterPro" id="IPR001182">
    <property type="entry name" value="FtsW/RodA"/>
</dbReference>
<evidence type="ECO:0000256" key="3">
    <source>
        <dbReference type="ARBA" id="ARBA00022679"/>
    </source>
</evidence>
<comment type="catalytic activity">
    <reaction evidence="15">
        <text>[GlcNAc-(1-&gt;4)-Mur2Ac(oyl-L-Ala-gamma-D-Glu-L-Lys-D-Ala-D-Ala)](n)-di-trans,octa-cis-undecaprenyl diphosphate + beta-D-GlcNAc-(1-&gt;4)-Mur2Ac(oyl-L-Ala-gamma-D-Glu-L-Lys-D-Ala-D-Ala)-di-trans,octa-cis-undecaprenyl diphosphate = [GlcNAc-(1-&gt;4)-Mur2Ac(oyl-L-Ala-gamma-D-Glu-L-Lys-D-Ala-D-Ala)](n+1)-di-trans,octa-cis-undecaprenyl diphosphate + di-trans,octa-cis-undecaprenyl diphosphate + H(+)</text>
        <dbReference type="Rhea" id="RHEA:23708"/>
        <dbReference type="Rhea" id="RHEA-COMP:9602"/>
        <dbReference type="Rhea" id="RHEA-COMP:9603"/>
        <dbReference type="ChEBI" id="CHEBI:15378"/>
        <dbReference type="ChEBI" id="CHEBI:58405"/>
        <dbReference type="ChEBI" id="CHEBI:60033"/>
        <dbReference type="ChEBI" id="CHEBI:78435"/>
        <dbReference type="EC" id="2.4.99.28"/>
    </reaction>
</comment>
<name>A0ABP3K6C7_9SPHN</name>
<evidence type="ECO:0000256" key="10">
    <source>
        <dbReference type="ARBA" id="ARBA00033270"/>
    </source>
</evidence>
<accession>A0ABP3K6C7</accession>
<comment type="subcellular location">
    <subcellularLocation>
        <location evidence="1">Membrane</location>
        <topology evidence="1">Multi-pass membrane protein</topology>
    </subcellularLocation>
</comment>
<feature type="transmembrane region" description="Helical" evidence="16">
    <location>
        <begin position="224"/>
        <end position="243"/>
    </location>
</feature>
<dbReference type="PANTHER" id="PTHR30474">
    <property type="entry name" value="CELL CYCLE PROTEIN"/>
    <property type="match status" value="1"/>
</dbReference>
<proteinExistence type="inferred from homology"/>
<keyword evidence="18" id="KW-1185">Reference proteome</keyword>
<evidence type="ECO:0000256" key="5">
    <source>
        <dbReference type="ARBA" id="ARBA00022960"/>
    </source>
</evidence>
<dbReference type="RefSeq" id="WP_229956234.1">
    <property type="nucleotide sequence ID" value="NZ_BAAAEM010000002.1"/>
</dbReference>
<dbReference type="PANTHER" id="PTHR30474:SF2">
    <property type="entry name" value="PEPTIDOGLYCAN GLYCOSYLTRANSFERASE FTSW-RELATED"/>
    <property type="match status" value="1"/>
</dbReference>
<dbReference type="EC" id="2.4.99.28" evidence="14"/>
<evidence type="ECO:0000256" key="15">
    <source>
        <dbReference type="ARBA" id="ARBA00049902"/>
    </source>
</evidence>
<feature type="transmembrane region" description="Helical" evidence="16">
    <location>
        <begin position="86"/>
        <end position="108"/>
    </location>
</feature>
<dbReference type="Proteomes" id="UP001500713">
    <property type="component" value="Unassembled WGS sequence"/>
</dbReference>
<feature type="transmembrane region" description="Helical" evidence="16">
    <location>
        <begin position="154"/>
        <end position="171"/>
    </location>
</feature>
<sequence>MTDGTTSKGQLPEIAAGLKKKRFQLESRLGRSDRSPLSVWFWELDRVLLALMLTLIAIGLIAVAAASPVSALKHSTAAVSLDPLYYFYRQLGWVIVGIPIMLVVSMLPKEQARRFAILAAVGAFALLFLVPIFGKTVNGAQRWIGYGFATVQPGEFLKPFYAVSLAWLLSLRVKDPSLPVISLSFVLTGIIALLLMMQPNLGQTLIFCGIWFVLMMISGLSARLIAVISMGGIGGLIGAYFLYPVATQRINSWLFGGDEFDQVMLAHKALTGGGLLGTGPGLGTAKFKLPEAHTDYIFSVIGEEFGLLACVAIALVYLAIIVRVFLRLLDEEDNFIILAVAGLTAQFGGQALINMAVNLQLFPSKGMTLPLISYGGSSFLALSLGVGLLLAFTRRNPYLDRSQYVTKWPKDRPKEIPKEIMVTK</sequence>
<evidence type="ECO:0000256" key="2">
    <source>
        <dbReference type="ARBA" id="ARBA00022676"/>
    </source>
</evidence>
<evidence type="ECO:0000313" key="18">
    <source>
        <dbReference type="Proteomes" id="UP001500713"/>
    </source>
</evidence>
<comment type="caution">
    <text evidence="17">The sequence shown here is derived from an EMBL/GenBank/DDBJ whole genome shotgun (WGS) entry which is preliminary data.</text>
</comment>
<dbReference type="EMBL" id="BAAAEM010000002">
    <property type="protein sequence ID" value="GAA0472643.1"/>
    <property type="molecule type" value="Genomic_DNA"/>
</dbReference>
<evidence type="ECO:0000256" key="4">
    <source>
        <dbReference type="ARBA" id="ARBA00022692"/>
    </source>
</evidence>
<feature type="transmembrane region" description="Helical" evidence="16">
    <location>
        <begin position="371"/>
        <end position="392"/>
    </location>
</feature>
<reference evidence="18" key="1">
    <citation type="journal article" date="2019" name="Int. J. Syst. Evol. Microbiol.">
        <title>The Global Catalogue of Microorganisms (GCM) 10K type strain sequencing project: providing services to taxonomists for standard genome sequencing and annotation.</title>
        <authorList>
            <consortium name="The Broad Institute Genomics Platform"/>
            <consortium name="The Broad Institute Genome Sequencing Center for Infectious Disease"/>
            <person name="Wu L."/>
            <person name="Ma J."/>
        </authorList>
    </citation>
    <scope>NUCLEOTIDE SEQUENCE [LARGE SCALE GENOMIC DNA]</scope>
    <source>
        <strain evidence="18">JCM 14162</strain>
    </source>
</reference>
<gene>
    <name evidence="17" type="primary">ftsW</name>
    <name evidence="17" type="ORF">GCM10009096_12270</name>
</gene>
<evidence type="ECO:0000313" key="17">
    <source>
        <dbReference type="EMBL" id="GAA0472643.1"/>
    </source>
</evidence>
<evidence type="ECO:0000256" key="9">
    <source>
        <dbReference type="ARBA" id="ARBA00032370"/>
    </source>
</evidence>
<evidence type="ECO:0000256" key="11">
    <source>
        <dbReference type="ARBA" id="ARBA00038053"/>
    </source>
</evidence>
<evidence type="ECO:0000256" key="1">
    <source>
        <dbReference type="ARBA" id="ARBA00004141"/>
    </source>
</evidence>
<keyword evidence="3" id="KW-0808">Transferase</keyword>
<keyword evidence="7 16" id="KW-1133">Transmembrane helix</keyword>
<evidence type="ECO:0000256" key="12">
    <source>
        <dbReference type="ARBA" id="ARBA00041185"/>
    </source>
</evidence>
<evidence type="ECO:0000256" key="16">
    <source>
        <dbReference type="SAM" id="Phobius"/>
    </source>
</evidence>
<feature type="transmembrane region" description="Helical" evidence="16">
    <location>
        <begin position="115"/>
        <end position="134"/>
    </location>
</feature>
<keyword evidence="2" id="KW-0328">Glycosyltransferase</keyword>
<evidence type="ECO:0000256" key="14">
    <source>
        <dbReference type="ARBA" id="ARBA00044770"/>
    </source>
</evidence>
<organism evidence="17 18">
    <name type="scientific">Parasphingorhabdus litoris</name>
    <dbReference type="NCBI Taxonomy" id="394733"/>
    <lineage>
        <taxon>Bacteria</taxon>
        <taxon>Pseudomonadati</taxon>
        <taxon>Pseudomonadota</taxon>
        <taxon>Alphaproteobacteria</taxon>
        <taxon>Sphingomonadales</taxon>
        <taxon>Sphingomonadaceae</taxon>
        <taxon>Parasphingorhabdus</taxon>
    </lineage>
</organism>
<keyword evidence="4 16" id="KW-0812">Transmembrane</keyword>
<feature type="transmembrane region" description="Helical" evidence="16">
    <location>
        <begin position="178"/>
        <end position="195"/>
    </location>
</feature>
<evidence type="ECO:0000256" key="6">
    <source>
        <dbReference type="ARBA" id="ARBA00022984"/>
    </source>
</evidence>
<keyword evidence="6" id="KW-0573">Peptidoglycan synthesis</keyword>
<evidence type="ECO:0000256" key="7">
    <source>
        <dbReference type="ARBA" id="ARBA00022989"/>
    </source>
</evidence>
<keyword evidence="5" id="KW-0133">Cell shape</keyword>
<protein>
    <recommendedName>
        <fullName evidence="12">Probable peptidoglycan glycosyltransferase FtsW</fullName>
        <ecNumber evidence="14">2.4.99.28</ecNumber>
    </recommendedName>
    <alternativeName>
        <fullName evidence="13">Cell division protein FtsW</fullName>
    </alternativeName>
    <alternativeName>
        <fullName evidence="10">Cell wall polymerase</fullName>
    </alternativeName>
    <alternativeName>
        <fullName evidence="9">Peptidoglycan polymerase</fullName>
    </alternativeName>
</protein>
<feature type="transmembrane region" description="Helical" evidence="16">
    <location>
        <begin position="201"/>
        <end position="217"/>
    </location>
</feature>
<feature type="transmembrane region" description="Helical" evidence="16">
    <location>
        <begin position="305"/>
        <end position="326"/>
    </location>
</feature>
<keyword evidence="8 16" id="KW-0472">Membrane</keyword>